<protein>
    <submittedName>
        <fullName evidence="2">Uncharacterized protein</fullName>
    </submittedName>
</protein>
<sequence length="189" mass="21733">GQSDIILPVTTTTTTHTEKQQKPADETEDFADSALSLRHGVFDESSRNDIYTPRGFRSDDVVSLRPGTTCHRYITSNENVKQHVLDEDLLPAPDYLPRFDVIITAKPHESSGSNTRDDTVYRCDSENVYTDSSVHSERRNYEDYLVSPRNRRGWTTITETTTITYARSVSIERSVRGRRQRYFENVEVH</sequence>
<evidence type="ECO:0000313" key="2">
    <source>
        <dbReference type="WBParaSite" id="ES5_v2.g30251.t1"/>
    </source>
</evidence>
<evidence type="ECO:0000313" key="1">
    <source>
        <dbReference type="Proteomes" id="UP000887579"/>
    </source>
</evidence>
<accession>A0AC34GKR3</accession>
<dbReference type="Proteomes" id="UP000887579">
    <property type="component" value="Unplaced"/>
</dbReference>
<dbReference type="WBParaSite" id="ES5_v2.g30251.t1">
    <property type="protein sequence ID" value="ES5_v2.g30251.t1"/>
    <property type="gene ID" value="ES5_v2.g30251"/>
</dbReference>
<reference evidence="2" key="1">
    <citation type="submission" date="2022-11" db="UniProtKB">
        <authorList>
            <consortium name="WormBaseParasite"/>
        </authorList>
    </citation>
    <scope>IDENTIFICATION</scope>
</reference>
<organism evidence="1 2">
    <name type="scientific">Panagrolaimus sp. ES5</name>
    <dbReference type="NCBI Taxonomy" id="591445"/>
    <lineage>
        <taxon>Eukaryota</taxon>
        <taxon>Metazoa</taxon>
        <taxon>Ecdysozoa</taxon>
        <taxon>Nematoda</taxon>
        <taxon>Chromadorea</taxon>
        <taxon>Rhabditida</taxon>
        <taxon>Tylenchina</taxon>
        <taxon>Panagrolaimomorpha</taxon>
        <taxon>Panagrolaimoidea</taxon>
        <taxon>Panagrolaimidae</taxon>
        <taxon>Panagrolaimus</taxon>
    </lineage>
</organism>
<name>A0AC34GKR3_9BILA</name>
<proteinExistence type="predicted"/>